<evidence type="ECO:0000313" key="2">
    <source>
        <dbReference type="EMBL" id="KAG2204067.1"/>
    </source>
</evidence>
<feature type="chain" id="PRO_5034695377" evidence="1">
    <location>
        <begin position="19"/>
        <end position="234"/>
    </location>
</feature>
<keyword evidence="1" id="KW-0732">Signal</keyword>
<name>A0A8H7V3F6_9FUNG</name>
<proteinExistence type="predicted"/>
<organism evidence="2 3">
    <name type="scientific">Mucor saturninus</name>
    <dbReference type="NCBI Taxonomy" id="64648"/>
    <lineage>
        <taxon>Eukaryota</taxon>
        <taxon>Fungi</taxon>
        <taxon>Fungi incertae sedis</taxon>
        <taxon>Mucoromycota</taxon>
        <taxon>Mucoromycotina</taxon>
        <taxon>Mucoromycetes</taxon>
        <taxon>Mucorales</taxon>
        <taxon>Mucorineae</taxon>
        <taxon>Mucoraceae</taxon>
        <taxon>Mucor</taxon>
    </lineage>
</organism>
<gene>
    <name evidence="2" type="ORF">INT47_007061</name>
</gene>
<reference evidence="2" key="1">
    <citation type="submission" date="2020-12" db="EMBL/GenBank/DDBJ databases">
        <title>Metabolic potential, ecology and presence of endohyphal bacteria is reflected in genomic diversity of Mucoromycotina.</title>
        <authorList>
            <person name="Muszewska A."/>
            <person name="Okrasinska A."/>
            <person name="Steczkiewicz K."/>
            <person name="Drgas O."/>
            <person name="Orlowska M."/>
            <person name="Perlinska-Lenart U."/>
            <person name="Aleksandrzak-Piekarczyk T."/>
            <person name="Szatraj K."/>
            <person name="Zielenkiewicz U."/>
            <person name="Pilsyk S."/>
            <person name="Malc E."/>
            <person name="Mieczkowski P."/>
            <person name="Kruszewska J.S."/>
            <person name="Biernat P."/>
            <person name="Pawlowska J."/>
        </authorList>
    </citation>
    <scope>NUCLEOTIDE SEQUENCE</scope>
    <source>
        <strain evidence="2">WA0000017839</strain>
    </source>
</reference>
<feature type="signal peptide" evidence="1">
    <location>
        <begin position="1"/>
        <end position="18"/>
    </location>
</feature>
<dbReference type="Proteomes" id="UP000603453">
    <property type="component" value="Unassembled WGS sequence"/>
</dbReference>
<sequence>MRSAIALSIISAAAVASAANCNPSYNVAGSGDCFTACNVKAGQTYVSGWTMDSTSEKFLPSLKVMCTKGTSQYTAFMTTAGMCMATCSDPVELFNAEFAGACAWYAEHKDDVCAGDAVTTTTAAAVTTTTAAAATTTAPAAADTTTAPAADATTAAAAHSSGAPAIVATALSSGASAASSGASAASSSVARASHSGKPAAASSPAAAAPESAASKLQLGGYAMALVACASYFAL</sequence>
<evidence type="ECO:0000256" key="1">
    <source>
        <dbReference type="SAM" id="SignalP"/>
    </source>
</evidence>
<comment type="caution">
    <text evidence="2">The sequence shown here is derived from an EMBL/GenBank/DDBJ whole genome shotgun (WGS) entry which is preliminary data.</text>
</comment>
<dbReference type="EMBL" id="JAEPRD010000047">
    <property type="protein sequence ID" value="KAG2204067.1"/>
    <property type="molecule type" value="Genomic_DNA"/>
</dbReference>
<dbReference type="OrthoDB" id="2412648at2759"/>
<evidence type="ECO:0000313" key="3">
    <source>
        <dbReference type="Proteomes" id="UP000603453"/>
    </source>
</evidence>
<accession>A0A8H7V3F6</accession>
<dbReference type="AlphaFoldDB" id="A0A8H7V3F6"/>
<protein>
    <submittedName>
        <fullName evidence="2">Uncharacterized protein</fullName>
    </submittedName>
</protein>
<keyword evidence="3" id="KW-1185">Reference proteome</keyword>